<organism evidence="1">
    <name type="scientific">Arion vulgaris</name>
    <dbReference type="NCBI Taxonomy" id="1028688"/>
    <lineage>
        <taxon>Eukaryota</taxon>
        <taxon>Metazoa</taxon>
        <taxon>Spiralia</taxon>
        <taxon>Lophotrochozoa</taxon>
        <taxon>Mollusca</taxon>
        <taxon>Gastropoda</taxon>
        <taxon>Heterobranchia</taxon>
        <taxon>Euthyneura</taxon>
        <taxon>Panpulmonata</taxon>
        <taxon>Eupulmonata</taxon>
        <taxon>Stylommatophora</taxon>
        <taxon>Helicina</taxon>
        <taxon>Arionoidea</taxon>
        <taxon>Arionidae</taxon>
        <taxon>Arion</taxon>
    </lineage>
</organism>
<name>A0A0B7ATR8_9EUPU</name>
<reference evidence="1" key="1">
    <citation type="submission" date="2014-12" db="EMBL/GenBank/DDBJ databases">
        <title>Insight into the proteome of Arion vulgaris.</title>
        <authorList>
            <person name="Aradska J."/>
            <person name="Bulat T."/>
            <person name="Smidak R."/>
            <person name="Sarate P."/>
            <person name="Gangsoo J."/>
            <person name="Sialana F."/>
            <person name="Bilban M."/>
            <person name="Lubec G."/>
        </authorList>
    </citation>
    <scope>NUCLEOTIDE SEQUENCE</scope>
    <source>
        <tissue evidence="1">Skin</tissue>
    </source>
</reference>
<evidence type="ECO:0000313" key="1">
    <source>
        <dbReference type="EMBL" id="CEK83967.1"/>
    </source>
</evidence>
<proteinExistence type="predicted"/>
<accession>A0A0B7ATR8</accession>
<dbReference type="AlphaFoldDB" id="A0A0B7ATR8"/>
<protein>
    <submittedName>
        <fullName evidence="1">Uncharacterized protein</fullName>
    </submittedName>
</protein>
<sequence>MVHSSSADSDCWILLFDVEGCLMWRYIHQRFTQVVCKGGVDYLWEIFSTSFYVDDLFQHFL</sequence>
<dbReference type="EMBL" id="HACG01037102">
    <property type="protein sequence ID" value="CEK83967.1"/>
    <property type="molecule type" value="Transcribed_RNA"/>
</dbReference>
<gene>
    <name evidence="1" type="primary">ORF139997</name>
</gene>